<sequence>MLPILDALRFASDNICHYFISANFSMILARIFESIVTPVFRFTSLDLKECLISIKMIKGDKEDFSENRSSAPWAVNPTSALFSLLGGR</sequence>
<proteinExistence type="predicted"/>
<dbReference type="EMBL" id="CAAALY010072282">
    <property type="protein sequence ID" value="VEL25201.1"/>
    <property type="molecule type" value="Genomic_DNA"/>
</dbReference>
<evidence type="ECO:0000313" key="2">
    <source>
        <dbReference type="Proteomes" id="UP000784294"/>
    </source>
</evidence>
<organism evidence="1 2">
    <name type="scientific">Protopolystoma xenopodis</name>
    <dbReference type="NCBI Taxonomy" id="117903"/>
    <lineage>
        <taxon>Eukaryota</taxon>
        <taxon>Metazoa</taxon>
        <taxon>Spiralia</taxon>
        <taxon>Lophotrochozoa</taxon>
        <taxon>Platyhelminthes</taxon>
        <taxon>Monogenea</taxon>
        <taxon>Polyopisthocotylea</taxon>
        <taxon>Polystomatidea</taxon>
        <taxon>Polystomatidae</taxon>
        <taxon>Protopolystoma</taxon>
    </lineage>
</organism>
<evidence type="ECO:0000313" key="1">
    <source>
        <dbReference type="EMBL" id="VEL25201.1"/>
    </source>
</evidence>
<dbReference type="AlphaFoldDB" id="A0A448X132"/>
<name>A0A448X132_9PLAT</name>
<accession>A0A448X132</accession>
<protein>
    <submittedName>
        <fullName evidence="1">Uncharacterized protein</fullName>
    </submittedName>
</protein>
<keyword evidence="2" id="KW-1185">Reference proteome</keyword>
<reference evidence="1" key="1">
    <citation type="submission" date="2018-11" db="EMBL/GenBank/DDBJ databases">
        <authorList>
            <consortium name="Pathogen Informatics"/>
        </authorList>
    </citation>
    <scope>NUCLEOTIDE SEQUENCE</scope>
</reference>
<comment type="caution">
    <text evidence="1">The sequence shown here is derived from an EMBL/GenBank/DDBJ whole genome shotgun (WGS) entry which is preliminary data.</text>
</comment>
<dbReference type="Proteomes" id="UP000784294">
    <property type="component" value="Unassembled WGS sequence"/>
</dbReference>
<gene>
    <name evidence="1" type="ORF">PXEA_LOCUS18641</name>
</gene>